<gene>
    <name evidence="1" type="ORF">DGAL_LOCUS1830</name>
</gene>
<proteinExistence type="predicted"/>
<sequence length="117" mass="13214">MSPINIHQFSGKVLDKNVCFQALKLTDQLLLWIGMESDPSFKDFALAMSTPYDKSPTTVKILGDPSSFTSSTLASRLSKRCKKPVFVSFNISESNQELFAKIEERLVEEIMISPEFF</sequence>
<evidence type="ECO:0008006" key="3">
    <source>
        <dbReference type="Google" id="ProtNLM"/>
    </source>
</evidence>
<dbReference type="GO" id="GO:0043248">
    <property type="term" value="P:proteasome assembly"/>
    <property type="evidence" value="ECO:0007669"/>
    <property type="project" value="InterPro"/>
</dbReference>
<reference evidence="1" key="1">
    <citation type="submission" date="2021-11" db="EMBL/GenBank/DDBJ databases">
        <authorList>
            <person name="Schell T."/>
        </authorList>
    </citation>
    <scope>NUCLEOTIDE SEQUENCE</scope>
    <source>
        <strain evidence="1">M5</strain>
    </source>
</reference>
<protein>
    <recommendedName>
        <fullName evidence="3">Proteasome assembly chaperone 4</fullName>
    </recommendedName>
</protein>
<dbReference type="InterPro" id="IPR032157">
    <property type="entry name" value="PAC4"/>
</dbReference>
<dbReference type="Pfam" id="PF16093">
    <property type="entry name" value="PAC4"/>
    <property type="match status" value="1"/>
</dbReference>
<organism evidence="1 2">
    <name type="scientific">Daphnia galeata</name>
    <dbReference type="NCBI Taxonomy" id="27404"/>
    <lineage>
        <taxon>Eukaryota</taxon>
        <taxon>Metazoa</taxon>
        <taxon>Ecdysozoa</taxon>
        <taxon>Arthropoda</taxon>
        <taxon>Crustacea</taxon>
        <taxon>Branchiopoda</taxon>
        <taxon>Diplostraca</taxon>
        <taxon>Cladocera</taxon>
        <taxon>Anomopoda</taxon>
        <taxon>Daphniidae</taxon>
        <taxon>Daphnia</taxon>
    </lineage>
</organism>
<dbReference type="PANTHER" id="PTHR33559:SF1">
    <property type="entry name" value="PROTEASOME ASSEMBLY CHAPERONE 4"/>
    <property type="match status" value="1"/>
</dbReference>
<dbReference type="OrthoDB" id="368507at2759"/>
<dbReference type="PANTHER" id="PTHR33559">
    <property type="entry name" value="PROTEASOME ASSEMBLY CHAPERONE 4"/>
    <property type="match status" value="1"/>
</dbReference>
<dbReference type="Proteomes" id="UP000789390">
    <property type="component" value="Unassembled WGS sequence"/>
</dbReference>
<name>A0A8J2RBK1_9CRUS</name>
<dbReference type="AlphaFoldDB" id="A0A8J2RBK1"/>
<dbReference type="EMBL" id="CAKKLH010000024">
    <property type="protein sequence ID" value="CAH0099674.1"/>
    <property type="molecule type" value="Genomic_DNA"/>
</dbReference>
<keyword evidence="2" id="KW-1185">Reference proteome</keyword>
<comment type="caution">
    <text evidence="1">The sequence shown here is derived from an EMBL/GenBank/DDBJ whole genome shotgun (WGS) entry which is preliminary data.</text>
</comment>
<evidence type="ECO:0000313" key="2">
    <source>
        <dbReference type="Proteomes" id="UP000789390"/>
    </source>
</evidence>
<evidence type="ECO:0000313" key="1">
    <source>
        <dbReference type="EMBL" id="CAH0099674.1"/>
    </source>
</evidence>
<accession>A0A8J2RBK1</accession>